<name>F4R4J6_MELLP</name>
<feature type="region of interest" description="Disordered" evidence="1">
    <location>
        <begin position="273"/>
        <end position="293"/>
    </location>
</feature>
<dbReference type="OrthoDB" id="6419443at2759"/>
<feature type="compositionally biased region" description="Low complexity" evidence="1">
    <location>
        <begin position="85"/>
        <end position="98"/>
    </location>
</feature>
<protein>
    <recommendedName>
        <fullName evidence="4">F-box domain-containing protein</fullName>
    </recommendedName>
</protein>
<proteinExistence type="predicted"/>
<keyword evidence="3" id="KW-1185">Reference proteome</keyword>
<dbReference type="InParanoid" id="F4R4J6"/>
<accession>F4R4J6</accession>
<feature type="region of interest" description="Disordered" evidence="1">
    <location>
        <begin position="1"/>
        <end position="109"/>
    </location>
</feature>
<organism evidence="3">
    <name type="scientific">Melampsora larici-populina (strain 98AG31 / pathotype 3-4-7)</name>
    <name type="common">Poplar leaf rust fungus</name>
    <dbReference type="NCBI Taxonomy" id="747676"/>
    <lineage>
        <taxon>Eukaryota</taxon>
        <taxon>Fungi</taxon>
        <taxon>Dikarya</taxon>
        <taxon>Basidiomycota</taxon>
        <taxon>Pucciniomycotina</taxon>
        <taxon>Pucciniomycetes</taxon>
        <taxon>Pucciniales</taxon>
        <taxon>Melampsoraceae</taxon>
        <taxon>Melampsora</taxon>
    </lineage>
</organism>
<sequence>MSSNALLQEAVLRAAHQHDSNPNLDLPSSPNKSYLNHNHTKESSNSSSDTEDLTITTVHTPVHPRSPQPGCTPISSRPTSPTFTNQSSNLSPSSSPQKNKSKNRVGLKAKRAAAAKLKANSFDPLLRLPQQISIRIFELIGLGSDGTGGSHGDIFSGVRDLMKCGLVCQKWKESSTINFIWFKLYSSIGYSLPEEAFATATWTRKDSKIDWSSRYRLKHAVIDDQPVQPIKPPKEGMTANQLKHKEWDEGPDGKFANKLEARAYYKELGGRKSKNKNVRTYSDRTGWDTLEQD</sequence>
<dbReference type="GeneID" id="18925497"/>
<dbReference type="InterPro" id="IPR036047">
    <property type="entry name" value="F-box-like_dom_sf"/>
</dbReference>
<reference evidence="3" key="1">
    <citation type="journal article" date="2011" name="Proc. Natl. Acad. Sci. U.S.A.">
        <title>Obligate biotrophy features unraveled by the genomic analysis of rust fungi.</title>
        <authorList>
            <person name="Duplessis S."/>
            <person name="Cuomo C.A."/>
            <person name="Lin Y.-C."/>
            <person name="Aerts A."/>
            <person name="Tisserant E."/>
            <person name="Veneault-Fourrey C."/>
            <person name="Joly D.L."/>
            <person name="Hacquard S."/>
            <person name="Amselem J."/>
            <person name="Cantarel B.L."/>
            <person name="Chiu R."/>
            <person name="Coutinho P.M."/>
            <person name="Feau N."/>
            <person name="Field M."/>
            <person name="Frey P."/>
            <person name="Gelhaye E."/>
            <person name="Goldberg J."/>
            <person name="Grabherr M.G."/>
            <person name="Kodira C.D."/>
            <person name="Kohler A."/>
            <person name="Kuees U."/>
            <person name="Lindquist E.A."/>
            <person name="Lucas S.M."/>
            <person name="Mago R."/>
            <person name="Mauceli E."/>
            <person name="Morin E."/>
            <person name="Murat C."/>
            <person name="Pangilinan J.L."/>
            <person name="Park R."/>
            <person name="Pearson M."/>
            <person name="Quesneville H."/>
            <person name="Rouhier N."/>
            <person name="Sakthikumar S."/>
            <person name="Salamov A.A."/>
            <person name="Schmutz J."/>
            <person name="Selles B."/>
            <person name="Shapiro H."/>
            <person name="Tanguay P."/>
            <person name="Tuskan G.A."/>
            <person name="Henrissat B."/>
            <person name="Van de Peer Y."/>
            <person name="Rouze P."/>
            <person name="Ellis J.G."/>
            <person name="Dodds P.N."/>
            <person name="Schein J.E."/>
            <person name="Zhong S."/>
            <person name="Hamelin R.C."/>
            <person name="Grigoriev I.V."/>
            <person name="Szabo L.J."/>
            <person name="Martin F."/>
        </authorList>
    </citation>
    <scope>NUCLEOTIDE SEQUENCE [LARGE SCALE GENOMIC DNA]</scope>
    <source>
        <strain evidence="3">98AG31 / pathotype 3-4-7</strain>
    </source>
</reference>
<gene>
    <name evidence="2" type="ORF">MELLADRAFT_114936</name>
</gene>
<feature type="compositionally biased region" description="Basic residues" evidence="1">
    <location>
        <begin position="99"/>
        <end position="109"/>
    </location>
</feature>
<dbReference type="RefSeq" id="XP_007403927.1">
    <property type="nucleotide sequence ID" value="XM_007403865.1"/>
</dbReference>
<dbReference type="SUPFAM" id="SSF81383">
    <property type="entry name" value="F-box domain"/>
    <property type="match status" value="1"/>
</dbReference>
<dbReference type="Proteomes" id="UP000001072">
    <property type="component" value="Unassembled WGS sequence"/>
</dbReference>
<dbReference type="Gene3D" id="1.20.1280.50">
    <property type="match status" value="1"/>
</dbReference>
<dbReference type="HOGENOM" id="CLU_074638_0_0_1"/>
<evidence type="ECO:0000313" key="3">
    <source>
        <dbReference type="Proteomes" id="UP000001072"/>
    </source>
</evidence>
<dbReference type="eggNOG" id="ENOG502S93V">
    <property type="taxonomic scope" value="Eukaryota"/>
</dbReference>
<dbReference type="STRING" id="747676.F4R4J6"/>
<dbReference type="EMBL" id="GL883090">
    <property type="protein sequence ID" value="EGG12989.1"/>
    <property type="molecule type" value="Genomic_DNA"/>
</dbReference>
<dbReference type="KEGG" id="mlr:MELLADRAFT_114936"/>
<feature type="compositionally biased region" description="Polar residues" evidence="1">
    <location>
        <begin position="73"/>
        <end position="84"/>
    </location>
</feature>
<evidence type="ECO:0000313" key="2">
    <source>
        <dbReference type="EMBL" id="EGG12989.1"/>
    </source>
</evidence>
<feature type="compositionally biased region" description="Polar residues" evidence="1">
    <location>
        <begin position="20"/>
        <end position="59"/>
    </location>
</feature>
<dbReference type="AlphaFoldDB" id="F4R4J6"/>
<evidence type="ECO:0000256" key="1">
    <source>
        <dbReference type="SAM" id="MobiDB-lite"/>
    </source>
</evidence>
<dbReference type="VEuPathDB" id="FungiDB:MELLADRAFT_114936"/>
<evidence type="ECO:0008006" key="4">
    <source>
        <dbReference type="Google" id="ProtNLM"/>
    </source>
</evidence>